<proteinExistence type="predicted"/>
<feature type="region of interest" description="Disordered" evidence="1">
    <location>
        <begin position="83"/>
        <end position="106"/>
    </location>
</feature>
<dbReference type="Pfam" id="PF25203">
    <property type="entry name" value="PB_DAAF9"/>
    <property type="match status" value="2"/>
</dbReference>
<keyword evidence="5" id="KW-1185">Reference proteome</keyword>
<gene>
    <name evidence="4" type="ORF">NP493_1295g01022</name>
</gene>
<dbReference type="InterPro" id="IPR058844">
    <property type="entry name" value="PB_DAAF9"/>
</dbReference>
<evidence type="ECO:0000313" key="5">
    <source>
        <dbReference type="Proteomes" id="UP001209878"/>
    </source>
</evidence>
<organism evidence="4 5">
    <name type="scientific">Ridgeia piscesae</name>
    <name type="common">Tubeworm</name>
    <dbReference type="NCBI Taxonomy" id="27915"/>
    <lineage>
        <taxon>Eukaryota</taxon>
        <taxon>Metazoa</taxon>
        <taxon>Spiralia</taxon>
        <taxon>Lophotrochozoa</taxon>
        <taxon>Annelida</taxon>
        <taxon>Polychaeta</taxon>
        <taxon>Sedentaria</taxon>
        <taxon>Canalipalpata</taxon>
        <taxon>Sabellida</taxon>
        <taxon>Siboglinidae</taxon>
        <taxon>Ridgeia</taxon>
    </lineage>
</organism>
<evidence type="ECO:0000259" key="2">
    <source>
        <dbReference type="Pfam" id="PF23281"/>
    </source>
</evidence>
<dbReference type="Proteomes" id="UP001209878">
    <property type="component" value="Unassembled WGS sequence"/>
</dbReference>
<dbReference type="AlphaFoldDB" id="A0AAD9NH53"/>
<dbReference type="Pfam" id="PF23281">
    <property type="entry name" value="DAAF9_N"/>
    <property type="match status" value="1"/>
</dbReference>
<feature type="region of interest" description="Disordered" evidence="1">
    <location>
        <begin position="1"/>
        <end position="21"/>
    </location>
</feature>
<dbReference type="PANTHER" id="PTHR33664">
    <property type="entry name" value="RCG26366"/>
    <property type="match status" value="1"/>
</dbReference>
<dbReference type="EMBL" id="JAODUO010001294">
    <property type="protein sequence ID" value="KAK2166974.1"/>
    <property type="molecule type" value="Genomic_DNA"/>
</dbReference>
<accession>A0AAD9NH53</accession>
<evidence type="ECO:0000313" key="4">
    <source>
        <dbReference type="EMBL" id="KAK2166974.1"/>
    </source>
</evidence>
<sequence>MPWLPPLSGKKTEPNLSATTSRINSRIRWRHHDRRSIRIETRRRQNPLLFSTFGFATANPECRATSQSQTSQIFRRQLLAFTHPPAPPRSPFNSHRNATSSKRYKGNRANSAQRECFFQIREHPMLPQQQPVSVTPHRIDGRYNKGTTELVSYLLFGFFDTRRAELESSGYEEEVIDDLMFLIRENSVDVYCNHINYFYLLPYVAHWHNLHFHCLRDEKYDQEKAEDYKIKSFIAMVETSHCIGVPFFNCVEGGGTFDPMLVERWPIVQAFALEGFEGGSFFTMKHKVVDISEKLHKIYQLMDPVCLEMLVSDQLPQFEQQWSALSSLIDIHRRHNSMEQLTEGSVSEPLRTYFIHGRVGLANKSLPCSRQPAVLFGASTSHTVLQSALRPRSGTQCCVSYKDTEGALHMVSCCAESVLCVRNNDTEGALNMVCQAVSPRSPITCSRTYFFMSGCLPHPVTTSDQTNDAKSSPFHRNVQVAPSGEETQLSGRCVRLLDCVNNCWGEVILSLPLQRLGLRGGAFIR</sequence>
<feature type="region of interest" description="Disordered" evidence="1">
    <location>
        <begin position="462"/>
        <end position="483"/>
    </location>
</feature>
<feature type="domain" description="DAAF9 pita-bread-like" evidence="3">
    <location>
        <begin position="421"/>
        <end position="469"/>
    </location>
</feature>
<dbReference type="PANTHER" id="PTHR33664:SF1">
    <property type="entry name" value="DYNEIN AXONEMAL ASSEMBLY FACTOR 9"/>
    <property type="match status" value="1"/>
</dbReference>
<comment type="caution">
    <text evidence="4">The sequence shown here is derived from an EMBL/GenBank/DDBJ whole genome shotgun (WGS) entry which is preliminary data.</text>
</comment>
<feature type="domain" description="DAAF9 N-terminal" evidence="2">
    <location>
        <begin position="138"/>
        <end position="300"/>
    </location>
</feature>
<feature type="compositionally biased region" description="Polar residues" evidence="1">
    <location>
        <begin position="91"/>
        <end position="101"/>
    </location>
</feature>
<protein>
    <submittedName>
        <fullName evidence="4">Uncharacterized protein</fullName>
    </submittedName>
</protein>
<name>A0AAD9NH53_RIDPI</name>
<evidence type="ECO:0000259" key="3">
    <source>
        <dbReference type="Pfam" id="PF25203"/>
    </source>
</evidence>
<dbReference type="InterPro" id="IPR040342">
    <property type="entry name" value="DNAAF9"/>
</dbReference>
<feature type="domain" description="DAAF9 pita-bread-like" evidence="3">
    <location>
        <begin position="303"/>
        <end position="415"/>
    </location>
</feature>
<reference evidence="4" key="1">
    <citation type="journal article" date="2023" name="Mol. Biol. Evol.">
        <title>Third-Generation Sequencing Reveals the Adaptive Role of the Epigenome in Three Deep-Sea Polychaetes.</title>
        <authorList>
            <person name="Perez M."/>
            <person name="Aroh O."/>
            <person name="Sun Y."/>
            <person name="Lan Y."/>
            <person name="Juniper S.K."/>
            <person name="Young C.R."/>
            <person name="Angers B."/>
            <person name="Qian P.Y."/>
        </authorList>
    </citation>
    <scope>NUCLEOTIDE SEQUENCE</scope>
    <source>
        <strain evidence="4">R07B-5</strain>
    </source>
</reference>
<evidence type="ECO:0000256" key="1">
    <source>
        <dbReference type="SAM" id="MobiDB-lite"/>
    </source>
</evidence>
<dbReference type="InterPro" id="IPR056498">
    <property type="entry name" value="DAAF9_N"/>
</dbReference>